<name>A0AAD4XT81_9MAGN</name>
<evidence type="ECO:0000313" key="1">
    <source>
        <dbReference type="EMBL" id="KAI3945716.1"/>
    </source>
</evidence>
<sequence>MCSLEKSGNIFILTLTGKDDEHRLICTNVEPGSVLITPAQGKLFSNCFDLKYAAFAGSDNRFGSGHYMFGGFKFVIVALLSLPVG</sequence>
<dbReference type="Proteomes" id="UP001202328">
    <property type="component" value="Unassembled WGS sequence"/>
</dbReference>
<gene>
    <name evidence="1" type="ORF">MKW98_022990</name>
</gene>
<comment type="caution">
    <text evidence="1">The sequence shown here is derived from an EMBL/GenBank/DDBJ whole genome shotgun (WGS) entry which is preliminary data.</text>
</comment>
<evidence type="ECO:0000313" key="2">
    <source>
        <dbReference type="Proteomes" id="UP001202328"/>
    </source>
</evidence>
<organism evidence="1 2">
    <name type="scientific">Papaver atlanticum</name>
    <dbReference type="NCBI Taxonomy" id="357466"/>
    <lineage>
        <taxon>Eukaryota</taxon>
        <taxon>Viridiplantae</taxon>
        <taxon>Streptophyta</taxon>
        <taxon>Embryophyta</taxon>
        <taxon>Tracheophyta</taxon>
        <taxon>Spermatophyta</taxon>
        <taxon>Magnoliopsida</taxon>
        <taxon>Ranunculales</taxon>
        <taxon>Papaveraceae</taxon>
        <taxon>Papaveroideae</taxon>
        <taxon>Papaver</taxon>
    </lineage>
</organism>
<keyword evidence="2" id="KW-1185">Reference proteome</keyword>
<protein>
    <submittedName>
        <fullName evidence="1">Uncharacterized protein</fullName>
    </submittedName>
</protein>
<accession>A0AAD4XT81</accession>
<dbReference type="AlphaFoldDB" id="A0AAD4XT81"/>
<dbReference type="EMBL" id="JAJJMB010003726">
    <property type="protein sequence ID" value="KAI3945716.1"/>
    <property type="molecule type" value="Genomic_DNA"/>
</dbReference>
<proteinExistence type="predicted"/>
<reference evidence="1" key="1">
    <citation type="submission" date="2022-04" db="EMBL/GenBank/DDBJ databases">
        <title>A functionally conserved STORR gene fusion in Papaver species that diverged 16.8 million years ago.</title>
        <authorList>
            <person name="Catania T."/>
        </authorList>
    </citation>
    <scope>NUCLEOTIDE SEQUENCE</scope>
    <source>
        <strain evidence="1">S-188037</strain>
    </source>
</reference>